<protein>
    <recommendedName>
        <fullName evidence="3">Nuclear transport factor 2 family protein</fullName>
    </recommendedName>
</protein>
<dbReference type="InterPro" id="IPR032710">
    <property type="entry name" value="NTF2-like_dom_sf"/>
</dbReference>
<sequence length="197" mass="22645">MGDQARNPGGCAMSDENNLGKIAYAGATAAAKAWEQIRHSTHIFPEAEVEAAFQDYVYRANINDWGYYSELFTDPCVYVDHHFGTVRNPKELADWMIPLMKTQPEMRFIPGWHVIQGNLLINYNWNRWPNPEGSAVPYDEWRNPGPISDYRFQFPCVTMCIYAGDGKFSFEEDIYSPSAYHEILKQWRQAMGMEDAG</sequence>
<reference evidence="1 2" key="1">
    <citation type="journal article" date="2010" name="J. Bacteriol.">
        <title>Genome sequence of the dioxin-mineralizing bacterium Sphingomonas wittichii RW1.</title>
        <authorList>
            <person name="Miller T.R."/>
            <person name="Delcher A.L."/>
            <person name="Salzberg S.L."/>
            <person name="Saunders E."/>
            <person name="Detter J.C."/>
            <person name="Halden R.U."/>
        </authorList>
    </citation>
    <scope>NUCLEOTIDE SEQUENCE [LARGE SCALE GENOMIC DNA]</scope>
    <source>
        <strain evidence="2">DSM 6014 / CCUG 31198 / JCM 15750 / NBRC 105917 / EY 4224 / RW1</strain>
    </source>
</reference>
<name>A0A9J9LCF0_RHIWR</name>
<dbReference type="AlphaFoldDB" id="A0A9J9LCF0"/>
<evidence type="ECO:0000313" key="1">
    <source>
        <dbReference type="EMBL" id="ABQ68402.1"/>
    </source>
</evidence>
<evidence type="ECO:0008006" key="3">
    <source>
        <dbReference type="Google" id="ProtNLM"/>
    </source>
</evidence>
<dbReference type="SUPFAM" id="SSF54427">
    <property type="entry name" value="NTF2-like"/>
    <property type="match status" value="1"/>
</dbReference>
<evidence type="ECO:0000313" key="2">
    <source>
        <dbReference type="Proteomes" id="UP000001989"/>
    </source>
</evidence>
<dbReference type="KEGG" id="swi:Swit_2043"/>
<organism evidence="1 2">
    <name type="scientific">Rhizorhabdus wittichii (strain DSM 6014 / CCUG 31198 / JCM 15750 / NBRC 105917 / EY 4224 / RW1)</name>
    <name type="common">Sphingomonas wittichii</name>
    <dbReference type="NCBI Taxonomy" id="392499"/>
    <lineage>
        <taxon>Bacteria</taxon>
        <taxon>Pseudomonadati</taxon>
        <taxon>Pseudomonadota</taxon>
        <taxon>Alphaproteobacteria</taxon>
        <taxon>Sphingomonadales</taxon>
        <taxon>Sphingomonadaceae</taxon>
        <taxon>Rhizorhabdus</taxon>
    </lineage>
</organism>
<accession>A0A9J9LCF0</accession>
<gene>
    <name evidence="1" type="ordered locus">Swit_2043</name>
</gene>
<dbReference type="Proteomes" id="UP000001989">
    <property type="component" value="Chromosome"/>
</dbReference>
<dbReference type="EMBL" id="CP000699">
    <property type="protein sequence ID" value="ABQ68402.1"/>
    <property type="molecule type" value="Genomic_DNA"/>
</dbReference>
<keyword evidence="2" id="KW-1185">Reference proteome</keyword>
<proteinExistence type="predicted"/>